<dbReference type="EMBL" id="CP031223">
    <property type="protein sequence ID" value="QFF97662.1"/>
    <property type="molecule type" value="Genomic_DNA"/>
</dbReference>
<name>A0A5J6SJ63_9BACI</name>
<dbReference type="RefSeq" id="WP_151698606.1">
    <property type="nucleotide sequence ID" value="NZ_CP031223.1"/>
</dbReference>
<dbReference type="OrthoDB" id="2730772at2"/>
<dbReference type="AlphaFoldDB" id="A0A5J6SJ63"/>
<dbReference type="Proteomes" id="UP000325517">
    <property type="component" value="Chromosome"/>
</dbReference>
<evidence type="ECO:0000313" key="2">
    <source>
        <dbReference type="Proteomes" id="UP000325517"/>
    </source>
</evidence>
<proteinExistence type="predicted"/>
<sequence>MRDLEKRLKKELQQNIKVKIMHSAMWSIPIHSVEAEFIAMKRTKMDVLMKMMLITFQKAKIANAEEISELLLVEQLFIQDLTEIMLKTRLIKKSESIYKLTDRGFQQLENGIFEEEQEAESQNVLYSPSHEAFLKGVLKEAPEEQLDIYRYVKEDYLDEELSFENESIIHALQANGLEKKEGDVQTVISEIVSTTDLFIEDVPCVEIILYNKEEDIIYARVWNTLLERWDETLENQLNEKERLVWRKAYLDS</sequence>
<accession>A0A5J6SJ63</accession>
<gene>
    <name evidence="1" type="ORF">PB01_01925</name>
</gene>
<organism evidence="1 2">
    <name type="scientific">Psychrobacillus glaciei</name>
    <dbReference type="NCBI Taxonomy" id="2283160"/>
    <lineage>
        <taxon>Bacteria</taxon>
        <taxon>Bacillati</taxon>
        <taxon>Bacillota</taxon>
        <taxon>Bacilli</taxon>
        <taxon>Bacillales</taxon>
        <taxon>Bacillaceae</taxon>
        <taxon>Psychrobacillus</taxon>
    </lineage>
</organism>
<keyword evidence="2" id="KW-1185">Reference proteome</keyword>
<evidence type="ECO:0000313" key="1">
    <source>
        <dbReference type="EMBL" id="QFF97662.1"/>
    </source>
</evidence>
<dbReference type="KEGG" id="psyo:PB01_01925"/>
<protein>
    <submittedName>
        <fullName evidence="1">Uncharacterized protein</fullName>
    </submittedName>
</protein>
<reference evidence="1 2" key="1">
    <citation type="submission" date="2018-07" db="EMBL/GenBank/DDBJ databases">
        <title>Complete genome sequence of Psychrobacillus sp. PB01, isolated from iceberg, and comparative genome analysis of Psychrobacillus strains.</title>
        <authorList>
            <person name="Lee P.C."/>
        </authorList>
    </citation>
    <scope>NUCLEOTIDE SEQUENCE [LARGE SCALE GENOMIC DNA]</scope>
    <source>
        <strain evidence="1 2">PB01</strain>
    </source>
</reference>